<dbReference type="InterPro" id="IPR011032">
    <property type="entry name" value="GroES-like_sf"/>
</dbReference>
<dbReference type="CDD" id="cd08276">
    <property type="entry name" value="MDR7"/>
    <property type="match status" value="1"/>
</dbReference>
<dbReference type="InterPro" id="IPR052711">
    <property type="entry name" value="Zinc_ADH-like"/>
</dbReference>
<protein>
    <submittedName>
        <fullName evidence="2">NAD(P)-dependent alcohol dehydrogenase</fullName>
    </submittedName>
</protein>
<sequence>MKVYRVDRAGNPDYLTQHDEPVPQPQRGEVLVRIRATSLNYRDIAMLNGTYPRGQRAGLIPTSDAAGEIVAIGEGIDMFEVGSRVINTFHPRWYGGSPPATLKTDGYGWSRDGWLAEYKVVHQEALVAAPAHLTFEEAATLPCAALTAWTALTGGLPVRPGHTVLTQGTGGVSVFAIQFAKLLGARVIATTSSVTKADRLKALGADEVINYLDLPEWGKKTRELTGGRGVDRVVEVGGSGTLRQSIDAVAAGGEVVLIGFLNGATPEVDFKALFNSAAVFRRSSAGDRSALLNMLQAMEYARLKPVVDSVFPFERAIEAWRFFERRRFFGKVVIANGGA</sequence>
<dbReference type="AlphaFoldDB" id="A0A848ING8"/>
<evidence type="ECO:0000313" key="3">
    <source>
        <dbReference type="Proteomes" id="UP000544134"/>
    </source>
</evidence>
<dbReference type="SMART" id="SM00829">
    <property type="entry name" value="PKS_ER"/>
    <property type="match status" value="1"/>
</dbReference>
<dbReference type="InterPro" id="IPR013149">
    <property type="entry name" value="ADH-like_C"/>
</dbReference>
<feature type="domain" description="Enoyl reductase (ER)" evidence="1">
    <location>
        <begin position="10"/>
        <end position="334"/>
    </location>
</feature>
<dbReference type="InterPro" id="IPR013154">
    <property type="entry name" value="ADH-like_N"/>
</dbReference>
<gene>
    <name evidence="2" type="ORF">HHL24_39260</name>
</gene>
<dbReference type="EMBL" id="JABBGJ010000064">
    <property type="protein sequence ID" value="NMM03898.1"/>
    <property type="molecule type" value="Genomic_DNA"/>
</dbReference>
<dbReference type="Gene3D" id="3.40.50.720">
    <property type="entry name" value="NAD(P)-binding Rossmann-like Domain"/>
    <property type="match status" value="1"/>
</dbReference>
<evidence type="ECO:0000313" key="2">
    <source>
        <dbReference type="EMBL" id="NMM03898.1"/>
    </source>
</evidence>
<dbReference type="SUPFAM" id="SSF51735">
    <property type="entry name" value="NAD(P)-binding Rossmann-fold domains"/>
    <property type="match status" value="1"/>
</dbReference>
<comment type="caution">
    <text evidence="2">The sequence shown here is derived from an EMBL/GenBank/DDBJ whole genome shotgun (WGS) entry which is preliminary data.</text>
</comment>
<keyword evidence="3" id="KW-1185">Reference proteome</keyword>
<dbReference type="Pfam" id="PF08240">
    <property type="entry name" value="ADH_N"/>
    <property type="match status" value="1"/>
</dbReference>
<organism evidence="2 3">
    <name type="scientific">Paraburkholderia polaris</name>
    <dbReference type="NCBI Taxonomy" id="2728848"/>
    <lineage>
        <taxon>Bacteria</taxon>
        <taxon>Pseudomonadati</taxon>
        <taxon>Pseudomonadota</taxon>
        <taxon>Betaproteobacteria</taxon>
        <taxon>Burkholderiales</taxon>
        <taxon>Burkholderiaceae</taxon>
        <taxon>Paraburkholderia</taxon>
    </lineage>
</organism>
<dbReference type="Proteomes" id="UP000544134">
    <property type="component" value="Unassembled WGS sequence"/>
</dbReference>
<dbReference type="Gene3D" id="3.90.180.10">
    <property type="entry name" value="Medium-chain alcohol dehydrogenases, catalytic domain"/>
    <property type="match status" value="1"/>
</dbReference>
<dbReference type="PANTHER" id="PTHR45033">
    <property type="match status" value="1"/>
</dbReference>
<dbReference type="InterPro" id="IPR036291">
    <property type="entry name" value="NAD(P)-bd_dom_sf"/>
</dbReference>
<proteinExistence type="predicted"/>
<dbReference type="Pfam" id="PF00107">
    <property type="entry name" value="ADH_zinc_N"/>
    <property type="match status" value="1"/>
</dbReference>
<dbReference type="InterPro" id="IPR020843">
    <property type="entry name" value="ER"/>
</dbReference>
<reference evidence="2 3" key="1">
    <citation type="submission" date="2020-04" db="EMBL/GenBank/DDBJ databases">
        <title>Paraburkholderia sp. RP-4-7 isolated from soil.</title>
        <authorList>
            <person name="Dahal R.H."/>
        </authorList>
    </citation>
    <scope>NUCLEOTIDE SEQUENCE [LARGE SCALE GENOMIC DNA]</scope>
    <source>
        <strain evidence="2 3">RP-4-7</strain>
    </source>
</reference>
<accession>A0A848ING8</accession>
<dbReference type="GO" id="GO:0016491">
    <property type="term" value="F:oxidoreductase activity"/>
    <property type="evidence" value="ECO:0007669"/>
    <property type="project" value="InterPro"/>
</dbReference>
<dbReference type="PANTHER" id="PTHR45033:SF2">
    <property type="entry name" value="ZINC-TYPE ALCOHOL DEHYDROGENASE-LIKE PROTEIN C1773.06C"/>
    <property type="match status" value="1"/>
</dbReference>
<name>A0A848ING8_9BURK</name>
<evidence type="ECO:0000259" key="1">
    <source>
        <dbReference type="SMART" id="SM00829"/>
    </source>
</evidence>
<dbReference type="SUPFAM" id="SSF50129">
    <property type="entry name" value="GroES-like"/>
    <property type="match status" value="1"/>
</dbReference>